<dbReference type="InterPro" id="IPR000189">
    <property type="entry name" value="Transglyc_AS"/>
</dbReference>
<dbReference type="GO" id="GO:0016020">
    <property type="term" value="C:membrane"/>
    <property type="evidence" value="ECO:0007669"/>
    <property type="project" value="InterPro"/>
</dbReference>
<dbReference type="Gene3D" id="1.10.530.10">
    <property type="match status" value="1"/>
</dbReference>
<dbReference type="InterPro" id="IPR036779">
    <property type="entry name" value="LysM_dom_sf"/>
</dbReference>
<dbReference type="PROSITE" id="PS00922">
    <property type="entry name" value="TRANSGLYCOSYLASE"/>
    <property type="match status" value="1"/>
</dbReference>
<evidence type="ECO:0000256" key="1">
    <source>
        <dbReference type="ARBA" id="ARBA00007734"/>
    </source>
</evidence>
<dbReference type="RefSeq" id="WP_232595661.1">
    <property type="nucleotide sequence ID" value="NZ_BSPD01000059.1"/>
</dbReference>
<dbReference type="InterPro" id="IPR023346">
    <property type="entry name" value="Lysozyme-like_dom_sf"/>
</dbReference>
<dbReference type="PROSITE" id="PS51257">
    <property type="entry name" value="PROKAR_LIPOPROTEIN"/>
    <property type="match status" value="1"/>
</dbReference>
<dbReference type="CDD" id="cd16894">
    <property type="entry name" value="MltD-like"/>
    <property type="match status" value="1"/>
</dbReference>
<evidence type="ECO:0000259" key="2">
    <source>
        <dbReference type="PROSITE" id="PS51782"/>
    </source>
</evidence>
<comment type="similarity">
    <text evidence="1">Belongs to the transglycosylase Slt family.</text>
</comment>
<dbReference type="FunFam" id="1.10.530.10:FF:000004">
    <property type="entry name" value="Membrane-bound lytic murein transglycosylase D"/>
    <property type="match status" value="1"/>
</dbReference>
<evidence type="ECO:0000313" key="3">
    <source>
        <dbReference type="EMBL" id="GLS26747.1"/>
    </source>
</evidence>
<dbReference type="EMBL" id="BSPD01000059">
    <property type="protein sequence ID" value="GLS26747.1"/>
    <property type="molecule type" value="Genomic_DNA"/>
</dbReference>
<dbReference type="AlphaFoldDB" id="A0AA37T8E8"/>
<gene>
    <name evidence="3" type="primary">mltD</name>
    <name evidence="3" type="ORF">GCM10007877_24650</name>
</gene>
<accession>A0AA37T8E8</accession>
<sequence length="545" mass="61751">MRSTPTLKHAITMSLLVSVSACKHPLLKESSSSPRPSVAKEQHSTNPFDIITPSIPHSTLAAEPVEHLDAIEDVIIWDRIRAGFSLPEQNNARVAQYIKWYKKNPLYMQRVSERARPYMYYIVEELEKAGLPLELALLPVVESAFDPFAYSHGRAAGMWQFVPATGKAYGLKQNWWYDGRRDVVQSTRAAIEYLSYLNNMFDGDWMLALAAYNSGQGNVLKSIRRNKAAKKPTDYWSLRLPKETAAYVPQLIALAHMIEHSEQYKLKLEPIPDRPYFASVKVDSQIDLAQAAELAEIDMDELYRLNPGFNRWATDPSGPHELLVPLLQANTFENNLASIDPEERVTWNRYKIQSGDSLSRIAKKFKTNVATLKQANNLKNDMIRVGQTMMIPMASQSSDHYALSAPERLKRKKSGKSQKSGLVKINHTVRPGDSLWKISRLHNVNVRSLAKWNGMATTDPLSVNSDLVIWKRAKAYTHREGDNNRNNTVKKVAYKVRSGDSLSRIANKFNLTITDIVRWNELKKASYIHPGQSLTLFVDITSTSL</sequence>
<dbReference type="InterPro" id="IPR018392">
    <property type="entry name" value="LysM"/>
</dbReference>
<dbReference type="CDD" id="cd00118">
    <property type="entry name" value="LysM"/>
    <property type="match status" value="3"/>
</dbReference>
<dbReference type="Pfam" id="PF01464">
    <property type="entry name" value="SLT"/>
    <property type="match status" value="1"/>
</dbReference>
<dbReference type="GO" id="GO:0008932">
    <property type="term" value="F:lytic endotransglycosylase activity"/>
    <property type="evidence" value="ECO:0007669"/>
    <property type="project" value="TreeGrafter"/>
</dbReference>
<reference evidence="3 4" key="1">
    <citation type="journal article" date="2014" name="Int. J. Syst. Evol. Microbiol.">
        <title>Complete genome sequence of Corynebacterium casei LMG S-19264T (=DSM 44701T), isolated from a smear-ripened cheese.</title>
        <authorList>
            <consortium name="US DOE Joint Genome Institute (JGI-PGF)"/>
            <person name="Walter F."/>
            <person name="Albersmeier A."/>
            <person name="Kalinowski J."/>
            <person name="Ruckert C."/>
        </authorList>
    </citation>
    <scope>NUCLEOTIDE SEQUENCE [LARGE SCALE GENOMIC DNA]</scope>
    <source>
        <strain evidence="3 4">NBRC 110095</strain>
    </source>
</reference>
<feature type="domain" description="LysM" evidence="2">
    <location>
        <begin position="425"/>
        <end position="469"/>
    </location>
</feature>
<dbReference type="PANTHER" id="PTHR33734:SF22">
    <property type="entry name" value="MEMBRANE-BOUND LYTIC MUREIN TRANSGLYCOSYLASE D"/>
    <property type="match status" value="1"/>
</dbReference>
<dbReference type="Gene3D" id="3.10.350.10">
    <property type="entry name" value="LysM domain"/>
    <property type="match status" value="3"/>
</dbReference>
<dbReference type="SUPFAM" id="SSF54106">
    <property type="entry name" value="LysM domain"/>
    <property type="match status" value="3"/>
</dbReference>
<keyword evidence="4" id="KW-1185">Reference proteome</keyword>
<name>A0AA37T8E8_9GAMM</name>
<dbReference type="Proteomes" id="UP001156870">
    <property type="component" value="Unassembled WGS sequence"/>
</dbReference>
<feature type="domain" description="LysM" evidence="2">
    <location>
        <begin position="348"/>
        <end position="391"/>
    </location>
</feature>
<proteinExistence type="inferred from homology"/>
<dbReference type="Pfam" id="PF01476">
    <property type="entry name" value="LysM"/>
    <property type="match status" value="3"/>
</dbReference>
<dbReference type="GO" id="GO:0000270">
    <property type="term" value="P:peptidoglycan metabolic process"/>
    <property type="evidence" value="ECO:0007669"/>
    <property type="project" value="InterPro"/>
</dbReference>
<dbReference type="PANTHER" id="PTHR33734">
    <property type="entry name" value="LYSM DOMAIN-CONTAINING GPI-ANCHORED PROTEIN 2"/>
    <property type="match status" value="1"/>
</dbReference>
<dbReference type="SUPFAM" id="SSF53955">
    <property type="entry name" value="Lysozyme-like"/>
    <property type="match status" value="1"/>
</dbReference>
<dbReference type="SMART" id="SM00257">
    <property type="entry name" value="LysM"/>
    <property type="match status" value="3"/>
</dbReference>
<evidence type="ECO:0000313" key="4">
    <source>
        <dbReference type="Proteomes" id="UP001156870"/>
    </source>
</evidence>
<protein>
    <submittedName>
        <fullName evidence="3">Lytic transglycosylase</fullName>
    </submittedName>
</protein>
<comment type="caution">
    <text evidence="3">The sequence shown here is derived from an EMBL/GenBank/DDBJ whole genome shotgun (WGS) entry which is preliminary data.</text>
</comment>
<dbReference type="InterPro" id="IPR008258">
    <property type="entry name" value="Transglycosylase_SLT_dom_1"/>
</dbReference>
<organism evidence="3 4">
    <name type="scientific">Marinibactrum halimedae</name>
    <dbReference type="NCBI Taxonomy" id="1444977"/>
    <lineage>
        <taxon>Bacteria</taxon>
        <taxon>Pseudomonadati</taxon>
        <taxon>Pseudomonadota</taxon>
        <taxon>Gammaproteobacteria</taxon>
        <taxon>Cellvibrionales</taxon>
        <taxon>Cellvibrionaceae</taxon>
        <taxon>Marinibactrum</taxon>
    </lineage>
</organism>
<feature type="domain" description="LysM" evidence="2">
    <location>
        <begin position="492"/>
        <end position="536"/>
    </location>
</feature>
<dbReference type="PROSITE" id="PS51782">
    <property type="entry name" value="LYSM"/>
    <property type="match status" value="3"/>
</dbReference>